<dbReference type="STRING" id="1678840.ATC1_131369"/>
<evidence type="ECO:0000256" key="6">
    <source>
        <dbReference type="NCBIfam" id="TIGR00020"/>
    </source>
</evidence>
<evidence type="ECO:0000313" key="10">
    <source>
        <dbReference type="Proteomes" id="UP000053370"/>
    </source>
</evidence>
<dbReference type="InterPro" id="IPR005139">
    <property type="entry name" value="PCRF"/>
</dbReference>
<keyword evidence="10" id="KW-1185">Reference proteome</keyword>
<dbReference type="PATRIC" id="fig|1678840.3.peg.2827"/>
<organism evidence="9">
    <name type="scientific">Flexilinea flocculi</name>
    <dbReference type="NCBI Taxonomy" id="1678840"/>
    <lineage>
        <taxon>Bacteria</taxon>
        <taxon>Bacillati</taxon>
        <taxon>Chloroflexota</taxon>
        <taxon>Anaerolineae</taxon>
        <taxon>Anaerolineales</taxon>
        <taxon>Anaerolineaceae</taxon>
        <taxon>Flexilinea</taxon>
    </lineage>
</organism>
<evidence type="ECO:0000256" key="1">
    <source>
        <dbReference type="ARBA" id="ARBA00002613"/>
    </source>
</evidence>
<evidence type="ECO:0000256" key="5">
    <source>
        <dbReference type="HAMAP-Rule" id="MF_00094"/>
    </source>
</evidence>
<feature type="domain" description="Peptide chain release factor" evidence="8">
    <location>
        <begin position="79"/>
        <end position="188"/>
    </location>
</feature>
<dbReference type="Gene3D" id="3.30.70.1660">
    <property type="match status" value="1"/>
</dbReference>
<dbReference type="GO" id="GO:0016149">
    <property type="term" value="F:translation release factor activity, codon specific"/>
    <property type="evidence" value="ECO:0007669"/>
    <property type="project" value="UniProtKB-UniRule"/>
</dbReference>
<proteinExistence type="inferred from homology"/>
<comment type="function">
    <text evidence="1 5">Peptide chain release factor 2 directs the termination of translation in response to the peptide chain termination codons UGA and UAA.</text>
</comment>
<keyword evidence="3 5" id="KW-0488">Methylation</keyword>
<accession>A0A0S7BW18</accession>
<sequence length="362" mass="41147">MQDLIDQISLNKQKIDELIQNVGLDKIRESLTQLHRESEDPNLWNDQERAQKILKQVNDLQDELSGWEHLSARINDALELAKLNDESLRPELEKEISSLNLEVNQKELSTLLSGKYDRGNAILAIHAGAGGTEAHDWASMLQRMYLRWAEEHNYLCDIVDFTPGEEAGTKTITLTITGKYAYGKLKSEKGTHRLVRLSPFDAAHRRHTSFAMVEVLPEAIDDDSIEIPADEIRIDVFKSSGAGGQNVQKNSTAVRLLHIPTGIIVTCQNERSQTQNRENAMKVLKSRLLDIKHQEQEKELGELRGEYVKAEWGSQIRSYVLHPYQMVKDHRTDFEVGNAQSVLDGNLDGFMEAYLKFLCKSK</sequence>
<dbReference type="RefSeq" id="WP_062282447.1">
    <property type="nucleotide sequence ID" value="NZ_DF968181.1"/>
</dbReference>
<dbReference type="PANTHER" id="PTHR43116:SF3">
    <property type="entry name" value="CLASS I PEPTIDE CHAIN RELEASE FACTOR"/>
    <property type="match status" value="1"/>
</dbReference>
<dbReference type="InterPro" id="IPR004374">
    <property type="entry name" value="PrfB"/>
</dbReference>
<keyword evidence="7" id="KW-0175">Coiled coil</keyword>
<dbReference type="Gene3D" id="1.20.58.410">
    <property type="entry name" value="Release factor"/>
    <property type="match status" value="1"/>
</dbReference>
<name>A0A0S7BW18_9CHLR</name>
<dbReference type="EMBL" id="DF968181">
    <property type="protein sequence ID" value="GAP41380.1"/>
    <property type="molecule type" value="Genomic_DNA"/>
</dbReference>
<comment type="PTM">
    <text evidence="5">Methylated by PrmC. Methylation increases the termination efficiency of RF2.</text>
</comment>
<dbReference type="FunFam" id="3.30.160.20:FF:000004">
    <property type="entry name" value="Peptide chain release factor 1"/>
    <property type="match status" value="1"/>
</dbReference>
<dbReference type="Pfam" id="PF03462">
    <property type="entry name" value="PCRF"/>
    <property type="match status" value="1"/>
</dbReference>
<reference evidence="9" key="1">
    <citation type="journal article" date="2015" name="Genome Announc.">
        <title>Draft Genome Sequence of Anaerolineae Strain TC1, a Novel Isolate from a Methanogenic Wastewater Treatment System.</title>
        <authorList>
            <person name="Matsuura N."/>
            <person name="Tourlousse D.M."/>
            <person name="Sun L."/>
            <person name="Toyonaga M."/>
            <person name="Kuroda K."/>
            <person name="Ohashi A."/>
            <person name="Cruz R."/>
            <person name="Yamaguchi T."/>
            <person name="Sekiguchi Y."/>
        </authorList>
    </citation>
    <scope>NUCLEOTIDE SEQUENCE [LARGE SCALE GENOMIC DNA]</scope>
    <source>
        <strain evidence="9">TC1</strain>
    </source>
</reference>
<evidence type="ECO:0000256" key="3">
    <source>
        <dbReference type="ARBA" id="ARBA00022481"/>
    </source>
</evidence>
<feature type="modified residue" description="N5-methylglutamine" evidence="5">
    <location>
        <position position="245"/>
    </location>
</feature>
<evidence type="ECO:0000313" key="9">
    <source>
        <dbReference type="EMBL" id="GAP41380.1"/>
    </source>
</evidence>
<dbReference type="PANTHER" id="PTHR43116">
    <property type="entry name" value="PEPTIDE CHAIN RELEASE FACTOR 2"/>
    <property type="match status" value="1"/>
</dbReference>
<comment type="subcellular location">
    <subcellularLocation>
        <location evidence="5">Cytoplasm</location>
    </subcellularLocation>
</comment>
<evidence type="ECO:0000259" key="8">
    <source>
        <dbReference type="SMART" id="SM00937"/>
    </source>
</evidence>
<dbReference type="OrthoDB" id="9806673at2"/>
<feature type="coiled-coil region" evidence="7">
    <location>
        <begin position="1"/>
        <end position="109"/>
    </location>
</feature>
<dbReference type="NCBIfam" id="TIGR00020">
    <property type="entry name" value="prfB"/>
    <property type="match status" value="1"/>
</dbReference>
<evidence type="ECO:0000256" key="4">
    <source>
        <dbReference type="ARBA" id="ARBA00022917"/>
    </source>
</evidence>
<dbReference type="Proteomes" id="UP000053370">
    <property type="component" value="Unassembled WGS sequence"/>
</dbReference>
<evidence type="ECO:0000256" key="2">
    <source>
        <dbReference type="ARBA" id="ARBA00010835"/>
    </source>
</evidence>
<dbReference type="HAMAP" id="MF_00094">
    <property type="entry name" value="Rel_fac_2"/>
    <property type="match status" value="1"/>
</dbReference>
<gene>
    <name evidence="5" type="primary">prfB</name>
    <name evidence="9" type="ORF">ATC1_131369</name>
</gene>
<dbReference type="SUPFAM" id="SSF75620">
    <property type="entry name" value="Release factor"/>
    <property type="match status" value="1"/>
</dbReference>
<dbReference type="SMART" id="SM00937">
    <property type="entry name" value="PCRF"/>
    <property type="match status" value="1"/>
</dbReference>
<comment type="similarity">
    <text evidence="2 5">Belongs to the prokaryotic/mitochondrial release factor family.</text>
</comment>
<keyword evidence="5" id="KW-0963">Cytoplasm</keyword>
<dbReference type="Gene3D" id="3.30.160.20">
    <property type="match status" value="1"/>
</dbReference>
<evidence type="ECO:0000256" key="7">
    <source>
        <dbReference type="SAM" id="Coils"/>
    </source>
</evidence>
<keyword evidence="4 5" id="KW-0648">Protein biosynthesis</keyword>
<protein>
    <recommendedName>
        <fullName evidence="5 6">Peptide chain release factor 2</fullName>
        <shortName evidence="5">RF-2</shortName>
    </recommendedName>
</protein>
<dbReference type="InterPro" id="IPR000352">
    <property type="entry name" value="Pep_chain_release_fac_I"/>
</dbReference>
<dbReference type="GO" id="GO:0005737">
    <property type="term" value="C:cytoplasm"/>
    <property type="evidence" value="ECO:0007669"/>
    <property type="project" value="UniProtKB-SubCell"/>
</dbReference>
<dbReference type="InterPro" id="IPR045853">
    <property type="entry name" value="Pep_chain_release_fac_I_sf"/>
</dbReference>
<dbReference type="Pfam" id="PF00472">
    <property type="entry name" value="RF-1"/>
    <property type="match status" value="1"/>
</dbReference>
<dbReference type="AlphaFoldDB" id="A0A0S7BW18"/>